<evidence type="ECO:0000313" key="2">
    <source>
        <dbReference type="EMBL" id="HIX60108.1"/>
    </source>
</evidence>
<dbReference type="InterPro" id="IPR032466">
    <property type="entry name" value="Metal_Hydrolase"/>
</dbReference>
<dbReference type="PANTHER" id="PTHR22642:SF2">
    <property type="entry name" value="PROTEIN LONG AFTER FAR-RED 3"/>
    <property type="match status" value="1"/>
</dbReference>
<dbReference type="SUPFAM" id="SSF51556">
    <property type="entry name" value="Metallo-dependent hydrolases"/>
    <property type="match status" value="1"/>
</dbReference>
<dbReference type="CDD" id="cd01300">
    <property type="entry name" value="YtcJ_like"/>
    <property type="match status" value="1"/>
</dbReference>
<evidence type="ECO:0000313" key="3">
    <source>
        <dbReference type="Proteomes" id="UP000886817"/>
    </source>
</evidence>
<accession>A0A9D1WJA0</accession>
<dbReference type="EMBL" id="DXEX01000223">
    <property type="protein sequence ID" value="HIX60108.1"/>
    <property type="molecule type" value="Genomic_DNA"/>
</dbReference>
<dbReference type="GO" id="GO:0016810">
    <property type="term" value="F:hydrolase activity, acting on carbon-nitrogen (but not peptide) bonds"/>
    <property type="evidence" value="ECO:0007669"/>
    <property type="project" value="InterPro"/>
</dbReference>
<dbReference type="PANTHER" id="PTHR22642">
    <property type="entry name" value="IMIDAZOLONEPROPIONASE"/>
    <property type="match status" value="1"/>
</dbReference>
<reference evidence="2" key="2">
    <citation type="submission" date="2021-04" db="EMBL/GenBank/DDBJ databases">
        <authorList>
            <person name="Gilroy R."/>
        </authorList>
    </citation>
    <scope>NUCLEOTIDE SEQUENCE</scope>
    <source>
        <strain evidence="2">ChiSjej1B19-8411</strain>
    </source>
</reference>
<organism evidence="2 3">
    <name type="scientific">Candidatus Blautia gallistercoris</name>
    <dbReference type="NCBI Taxonomy" id="2838490"/>
    <lineage>
        <taxon>Bacteria</taxon>
        <taxon>Bacillati</taxon>
        <taxon>Bacillota</taxon>
        <taxon>Clostridia</taxon>
        <taxon>Lachnospirales</taxon>
        <taxon>Lachnospiraceae</taxon>
        <taxon>Blautia</taxon>
    </lineage>
</organism>
<evidence type="ECO:0000259" key="1">
    <source>
        <dbReference type="Pfam" id="PF07969"/>
    </source>
</evidence>
<proteinExistence type="predicted"/>
<dbReference type="InterPro" id="IPR011059">
    <property type="entry name" value="Metal-dep_hydrolase_composite"/>
</dbReference>
<feature type="domain" description="Amidohydrolase 3" evidence="1">
    <location>
        <begin position="55"/>
        <end position="544"/>
    </location>
</feature>
<comment type="caution">
    <text evidence="2">The sequence shown here is derived from an EMBL/GenBank/DDBJ whole genome shotgun (WGS) entry which is preliminary data.</text>
</comment>
<dbReference type="Proteomes" id="UP000886817">
    <property type="component" value="Unassembled WGS sequence"/>
</dbReference>
<dbReference type="Gene3D" id="3.20.20.140">
    <property type="entry name" value="Metal-dependent hydrolases"/>
    <property type="match status" value="1"/>
</dbReference>
<name>A0A9D1WJA0_9FIRM</name>
<dbReference type="Gene3D" id="2.30.40.10">
    <property type="entry name" value="Urease, subunit C, domain 1"/>
    <property type="match status" value="1"/>
</dbReference>
<dbReference type="InterPro" id="IPR033932">
    <property type="entry name" value="YtcJ-like"/>
</dbReference>
<dbReference type="SUPFAM" id="SSF51338">
    <property type="entry name" value="Composite domain of metallo-dependent hydrolases"/>
    <property type="match status" value="1"/>
</dbReference>
<dbReference type="Pfam" id="PF07969">
    <property type="entry name" value="Amidohydro_3"/>
    <property type="match status" value="1"/>
</dbReference>
<protein>
    <submittedName>
        <fullName evidence="2">Amidohydrolase</fullName>
    </submittedName>
</protein>
<dbReference type="Gene3D" id="3.10.310.70">
    <property type="match status" value="1"/>
</dbReference>
<sequence length="549" mass="61971">MNFDYSYIDKAFINGKVVTVNENDDICEAVGIKGNKIVFVGSNEDIRKIVDENTEIIDLQGRTMTPGFIDSHYHPILSGFMNGAIIDATYPKCKSIEDIKELVRERARITPKGDWIKLWGYDNNKLIEKRHVTLEDLDEAAPEHPVQCMRTCGHVCIYNTLGLAAGDIRTPEDRKRFGEGEIEVKDGKFTGLTRDLSAFYLWSKVKYTEAELREAIDRANRTCLEGGITSIHDCGECDAPAYSMMYKAAKRGWFKPRQFMMLHSIFGKPFSKEDNEHFLKLGFHTGLGDEHFRIGSCKFMVDGGSSGPTMATREPYSHDPTLPRILSWDREEVADYIDYINQHDCQATAHAEGDLAVEFMVEGYEKALKNHYRKPEEHRHRIEHCVIVDDDLISRMKAMGIIPIANTHFIPLNGSDYHRYFGERINYLFALKSFIDAGLRPAIGCDAPTAACNAIAGLDGAVNRIDRNTGEVCGPCQRISMMDAIRCYTINGAYASFEDDIKGSIEVGKLADFTIFSEDILAIDPVDIINVKIDYTIIDGEICYRRGDR</sequence>
<dbReference type="AlphaFoldDB" id="A0A9D1WJA0"/>
<reference evidence="2" key="1">
    <citation type="journal article" date="2021" name="PeerJ">
        <title>Extensive microbial diversity within the chicken gut microbiome revealed by metagenomics and culture.</title>
        <authorList>
            <person name="Gilroy R."/>
            <person name="Ravi A."/>
            <person name="Getino M."/>
            <person name="Pursley I."/>
            <person name="Horton D.L."/>
            <person name="Alikhan N.F."/>
            <person name="Baker D."/>
            <person name="Gharbi K."/>
            <person name="Hall N."/>
            <person name="Watson M."/>
            <person name="Adriaenssens E.M."/>
            <person name="Foster-Nyarko E."/>
            <person name="Jarju S."/>
            <person name="Secka A."/>
            <person name="Antonio M."/>
            <person name="Oren A."/>
            <person name="Chaudhuri R.R."/>
            <person name="La Ragione R."/>
            <person name="Hildebrand F."/>
            <person name="Pallen M.J."/>
        </authorList>
    </citation>
    <scope>NUCLEOTIDE SEQUENCE</scope>
    <source>
        <strain evidence="2">ChiSjej1B19-8411</strain>
    </source>
</reference>
<gene>
    <name evidence="2" type="ORF">IAA45_10415</name>
</gene>
<dbReference type="InterPro" id="IPR013108">
    <property type="entry name" value="Amidohydro_3"/>
</dbReference>